<dbReference type="InterPro" id="IPR023996">
    <property type="entry name" value="TonB-dep_OMP_SusC/RagA"/>
</dbReference>
<name>A0A1I1LLG5_9SPHI</name>
<evidence type="ECO:0000256" key="3">
    <source>
        <dbReference type="ARBA" id="ARBA00022452"/>
    </source>
</evidence>
<feature type="compositionally biased region" description="Polar residues" evidence="8">
    <location>
        <begin position="128"/>
        <end position="154"/>
    </location>
</feature>
<gene>
    <name evidence="10" type="ORF">SAMN05421747_12242</name>
</gene>
<evidence type="ECO:0000256" key="1">
    <source>
        <dbReference type="ARBA" id="ARBA00004571"/>
    </source>
</evidence>
<sequence>MYKKKWLGIEILNPYCLPKWKIPLSMKFVWILVLAGVFQVSASTFAQNVSIQGKDMRLSVFLKEIERQSGYNIFYEQGLVSPHNTVDVNFIDTDAIKALNIVLPKFNLGFKTMDNNIVLVRKKDKEPSGQTTGEAGGSFQQTTIRGSVRDSTGSPLPGVTVRLKESALRTVSNGQGLFVLRVDRLPAVLEFSSVGYEPREVTVSTAEAIAVTMAEKVSDMDEVVVIGFGEVKKKDLTGSVVNIKMEDIQDAPVLSVDLALQGRVPGADIMASTGEPGAPASIRIRGTRSITATNEPLIVIDGVIDGISNLADINTADIESISVLKDASATAIYGTRGSNGVIIITTKQGRKGKDDIALKSTFGISQLPRKLDIMDASQFAQYRNDFAYFATTDNFGAIGPETPQSQYPFPDPLSMGKGTDWVDEITRIAPYHNQILSLSGGGNKTTHYASVTYDNTRGIIDNSGVGRFTGRLNLDYQMFPWMKVGYKYNYTRRSDDQNVVTIGGTNWWNAAIYLNPLIKTFDNFNDLWYSGQRFNSPRALLDLDVIRNVKRNGSTNTGYIDIQPIDGLKINSQLTYYNYQQHTFRYDPGNLPAKSENEGGMAYRAEYTERNIMSQTTANYIRKWGDNHVDMMVGFIGQQVVSDNFSLQGEGYQSDAIRWNNMNAIPDKENYSASTNNVQKTSMSFLARANYNYKSKYYLTVTGRQDGASNFAADRKWAFFPSAALKWTVSNEPFMESVGWVDDLSVRLSAGRTGNDGISSYRSLAALTSTTNGYLFDGSQPVAFYPSRLASEQLSWEKTDMYNAATDIALFNNRVNITLEGYLSYTHDLLLDVQTPRHTGYNTRFANVGRTSNKGIEFSIESQNVRRQDFSWSTMFSISHNQQMVEDIGIFDFVNVYGAYGNNSYMMYGYVQGYPLNALWGFQYAGTWKSQEEIERNRITRGYVSAANAQYAPGSPRYIDINHDGVFNERDQIYLGSADPFVYGGIQNNFNYKNLSLGVFVAYNIGGKIYNISEQWMGNGSPNTNQYTYMLNAWHPVRNPHSDIPRAGSNDGIASDRMVYDASFVRLKTVALGYNWNISRLTNNKLRDIQFTLAGENLLLWKKYNGFDPDVSSQSSTSTLRRVDIGAYPKPRTIVASVQIRY</sequence>
<keyword evidence="5 7" id="KW-0472">Membrane</keyword>
<comment type="subcellular location">
    <subcellularLocation>
        <location evidence="1 7">Cell outer membrane</location>
        <topology evidence="1 7">Multi-pass membrane protein</topology>
    </subcellularLocation>
</comment>
<evidence type="ECO:0000256" key="5">
    <source>
        <dbReference type="ARBA" id="ARBA00023136"/>
    </source>
</evidence>
<dbReference type="NCBIfam" id="TIGR04056">
    <property type="entry name" value="OMP_RagA_SusC"/>
    <property type="match status" value="1"/>
</dbReference>
<dbReference type="STRING" id="623281.SAMN05421747_12242"/>
<reference evidence="10 11" key="1">
    <citation type="submission" date="2016-10" db="EMBL/GenBank/DDBJ databases">
        <authorList>
            <person name="de Groot N.N."/>
        </authorList>
    </citation>
    <scope>NUCLEOTIDE SEQUENCE [LARGE SCALE GENOMIC DNA]</scope>
    <source>
        <strain evidence="10 11">DSM 22900</strain>
    </source>
</reference>
<dbReference type="EMBL" id="FOLL01000022">
    <property type="protein sequence ID" value="SFC73879.1"/>
    <property type="molecule type" value="Genomic_DNA"/>
</dbReference>
<feature type="region of interest" description="Disordered" evidence="8">
    <location>
        <begin position="124"/>
        <end position="155"/>
    </location>
</feature>
<dbReference type="Proteomes" id="UP000199577">
    <property type="component" value="Unassembled WGS sequence"/>
</dbReference>
<evidence type="ECO:0000259" key="9">
    <source>
        <dbReference type="Pfam" id="PF07715"/>
    </source>
</evidence>
<dbReference type="InterPro" id="IPR037066">
    <property type="entry name" value="Plug_dom_sf"/>
</dbReference>
<dbReference type="Gene3D" id="2.60.40.1120">
    <property type="entry name" value="Carboxypeptidase-like, regulatory domain"/>
    <property type="match status" value="1"/>
</dbReference>
<dbReference type="PROSITE" id="PS52016">
    <property type="entry name" value="TONB_DEPENDENT_REC_3"/>
    <property type="match status" value="1"/>
</dbReference>
<accession>A0A1I1LLG5</accession>
<comment type="similarity">
    <text evidence="7">Belongs to the TonB-dependent receptor family.</text>
</comment>
<evidence type="ECO:0000256" key="7">
    <source>
        <dbReference type="PROSITE-ProRule" id="PRU01360"/>
    </source>
</evidence>
<dbReference type="InterPro" id="IPR012910">
    <property type="entry name" value="Plug_dom"/>
</dbReference>
<evidence type="ECO:0000256" key="8">
    <source>
        <dbReference type="SAM" id="MobiDB-lite"/>
    </source>
</evidence>
<dbReference type="SUPFAM" id="SSF49464">
    <property type="entry name" value="Carboxypeptidase regulatory domain-like"/>
    <property type="match status" value="1"/>
</dbReference>
<keyword evidence="3 7" id="KW-1134">Transmembrane beta strand</keyword>
<dbReference type="InterPro" id="IPR008969">
    <property type="entry name" value="CarboxyPept-like_regulatory"/>
</dbReference>
<keyword evidence="11" id="KW-1185">Reference proteome</keyword>
<evidence type="ECO:0000313" key="10">
    <source>
        <dbReference type="EMBL" id="SFC73879.1"/>
    </source>
</evidence>
<dbReference type="Pfam" id="PF07715">
    <property type="entry name" value="Plug"/>
    <property type="match status" value="1"/>
</dbReference>
<dbReference type="InterPro" id="IPR023997">
    <property type="entry name" value="TonB-dep_OMP_SusC/RagA_CS"/>
</dbReference>
<keyword evidence="4 7" id="KW-0812">Transmembrane</keyword>
<dbReference type="SUPFAM" id="SSF56935">
    <property type="entry name" value="Porins"/>
    <property type="match status" value="1"/>
</dbReference>
<dbReference type="InterPro" id="IPR039426">
    <property type="entry name" value="TonB-dep_rcpt-like"/>
</dbReference>
<organism evidence="10 11">
    <name type="scientific">Parapedobacter composti</name>
    <dbReference type="NCBI Taxonomy" id="623281"/>
    <lineage>
        <taxon>Bacteria</taxon>
        <taxon>Pseudomonadati</taxon>
        <taxon>Bacteroidota</taxon>
        <taxon>Sphingobacteriia</taxon>
        <taxon>Sphingobacteriales</taxon>
        <taxon>Sphingobacteriaceae</taxon>
        <taxon>Parapedobacter</taxon>
    </lineage>
</organism>
<feature type="domain" description="TonB-dependent receptor plug" evidence="9">
    <location>
        <begin position="232"/>
        <end position="341"/>
    </location>
</feature>
<proteinExistence type="inferred from homology"/>
<dbReference type="OrthoDB" id="9768177at2"/>
<dbReference type="Gene3D" id="2.170.130.10">
    <property type="entry name" value="TonB-dependent receptor, plug domain"/>
    <property type="match status" value="1"/>
</dbReference>
<dbReference type="Pfam" id="PF13715">
    <property type="entry name" value="CarbopepD_reg_2"/>
    <property type="match status" value="1"/>
</dbReference>
<dbReference type="Gene3D" id="2.40.170.20">
    <property type="entry name" value="TonB-dependent receptor, beta-barrel domain"/>
    <property type="match status" value="1"/>
</dbReference>
<dbReference type="InterPro" id="IPR036942">
    <property type="entry name" value="Beta-barrel_TonB_sf"/>
</dbReference>
<evidence type="ECO:0000256" key="2">
    <source>
        <dbReference type="ARBA" id="ARBA00022448"/>
    </source>
</evidence>
<keyword evidence="2 7" id="KW-0813">Transport</keyword>
<dbReference type="NCBIfam" id="TIGR04057">
    <property type="entry name" value="SusC_RagA_signa"/>
    <property type="match status" value="1"/>
</dbReference>
<dbReference type="GO" id="GO:0009279">
    <property type="term" value="C:cell outer membrane"/>
    <property type="evidence" value="ECO:0007669"/>
    <property type="project" value="UniProtKB-SubCell"/>
</dbReference>
<evidence type="ECO:0000256" key="4">
    <source>
        <dbReference type="ARBA" id="ARBA00022692"/>
    </source>
</evidence>
<protein>
    <submittedName>
        <fullName evidence="10">TonB-linked outer membrane protein, SusC/RagA family</fullName>
    </submittedName>
</protein>
<keyword evidence="6 7" id="KW-0998">Cell outer membrane</keyword>
<evidence type="ECO:0000256" key="6">
    <source>
        <dbReference type="ARBA" id="ARBA00023237"/>
    </source>
</evidence>
<dbReference type="AlphaFoldDB" id="A0A1I1LLG5"/>
<evidence type="ECO:0000313" key="11">
    <source>
        <dbReference type="Proteomes" id="UP000199577"/>
    </source>
</evidence>